<keyword evidence="7 9" id="KW-1133">Transmembrane helix</keyword>
<dbReference type="EMBL" id="QSVF01000033">
    <property type="protein sequence ID" value="RGO07247.1"/>
    <property type="molecule type" value="Genomic_DNA"/>
</dbReference>
<reference evidence="13 14" key="1">
    <citation type="submission" date="2018-08" db="EMBL/GenBank/DDBJ databases">
        <title>A genome reference for cultivated species of the human gut microbiota.</title>
        <authorList>
            <person name="Zou Y."/>
            <person name="Xue W."/>
            <person name="Luo G."/>
        </authorList>
    </citation>
    <scope>NUCLEOTIDE SEQUENCE [LARGE SCALE GENOMIC DNA]</scope>
    <source>
        <strain evidence="13 14">OM02-6</strain>
    </source>
</reference>
<dbReference type="InterPro" id="IPR003439">
    <property type="entry name" value="ABC_transporter-like_ATP-bd"/>
</dbReference>
<dbReference type="Proteomes" id="UP000261087">
    <property type="component" value="Unassembled WGS sequence"/>
</dbReference>
<dbReference type="RefSeq" id="WP_117605302.1">
    <property type="nucleotide sequence ID" value="NZ_CATZTT010000075.1"/>
</dbReference>
<dbReference type="FunFam" id="3.40.50.300:FF:000854">
    <property type="entry name" value="Multidrug ABC transporter ATP-binding protein"/>
    <property type="match status" value="1"/>
</dbReference>
<feature type="transmembrane region" description="Helical" evidence="9">
    <location>
        <begin position="440"/>
        <end position="458"/>
    </location>
</feature>
<dbReference type="AlphaFoldDB" id="A0A3E5FMU2"/>
<feature type="signal peptide" evidence="10">
    <location>
        <begin position="1"/>
        <end position="31"/>
    </location>
</feature>
<sequence length="742" mass="82754">MLKLKHYFKKFWAPILLCVGLLFMQSQSELALPDYMSDIVSVGIQAGGFDSAVSDVLSEETFNHLLVLLNEDDQTILEDSYQLVTSKDIDQDLLDKFSKAKGKNLYELKELDDEEMDQLEDILIKPMLLITSIDSMDPNSKEYQEQFGSLPAGMSPYDAIGMMPQDQKDKMFEKIDQQMETMGESTLKIAAGNGVKAEYEKLGCDVDQVQNSYILQTGIKMLGIALIGTACAIGCGFLASKVGSGVSRLLRSDVFKKVESFSNEEFNKFSTASLITRTTNDITQVQMVVIMFIRIVCFAPMMGIGALIKAFNNTPSMTWIIGLVLIIIFMVIIVTFIIVMPKFKIVQSLIDKLNLTMRENLSGMLVIRAFGNEEHSEQRFDKANSDLTKVNLFVNRTMVSMMPIMMFIFNIVSLLIVYYGAKQIDLGNIAIGQMMAFMQYAMQIIMSFLMIAMIAIMLPRASVAANRIYEVLSMEVKISDPKNPESFDENKKGLVEFKNVTFKYPGANEAVLENISFTAKPGETTAFIGSTGSGKSTLINLIPRFYEVTDGKIEVDGVDIRNVNQHDLRDKIGLVPQKGLLFSGTIKSNLTYGAPDAADEELEEVIKIAQAKEFIDQKEKRLDDPISQGGTNVSGGQKQRLAIARAIAKKPEIFIFDDSFSALDFKTDAKLRNELNKMIEKTRSTVLIVGQRIASIMSANQIIVLDEGKIVGKGTHDELMKNCKVYQEIAYSQLSKEELGHE</sequence>
<organism evidence="13 14">
    <name type="scientific">Thomasclavelia spiroformis</name>
    <dbReference type="NCBI Taxonomy" id="29348"/>
    <lineage>
        <taxon>Bacteria</taxon>
        <taxon>Bacillati</taxon>
        <taxon>Bacillota</taxon>
        <taxon>Erysipelotrichia</taxon>
        <taxon>Erysipelotrichales</taxon>
        <taxon>Coprobacillaceae</taxon>
        <taxon>Thomasclavelia</taxon>
    </lineage>
</organism>
<dbReference type="PROSITE" id="PS00211">
    <property type="entry name" value="ABC_TRANSPORTER_1"/>
    <property type="match status" value="1"/>
</dbReference>
<feature type="transmembrane region" description="Helical" evidence="9">
    <location>
        <begin position="317"/>
        <end position="339"/>
    </location>
</feature>
<feature type="transmembrane region" description="Helical" evidence="9">
    <location>
        <begin position="287"/>
        <end position="311"/>
    </location>
</feature>
<dbReference type="GO" id="GO:0015421">
    <property type="term" value="F:ABC-type oligopeptide transporter activity"/>
    <property type="evidence" value="ECO:0007669"/>
    <property type="project" value="TreeGrafter"/>
</dbReference>
<dbReference type="CDD" id="cd18548">
    <property type="entry name" value="ABC_6TM_Tm287_like"/>
    <property type="match status" value="1"/>
</dbReference>
<keyword evidence="3" id="KW-1003">Cell membrane</keyword>
<dbReference type="GO" id="GO:0005524">
    <property type="term" value="F:ATP binding"/>
    <property type="evidence" value="ECO:0007669"/>
    <property type="project" value="UniProtKB-KW"/>
</dbReference>
<evidence type="ECO:0000313" key="14">
    <source>
        <dbReference type="Proteomes" id="UP000261087"/>
    </source>
</evidence>
<dbReference type="InterPro" id="IPR011527">
    <property type="entry name" value="ABC1_TM_dom"/>
</dbReference>
<dbReference type="InterPro" id="IPR003593">
    <property type="entry name" value="AAA+_ATPase"/>
</dbReference>
<comment type="subcellular location">
    <subcellularLocation>
        <location evidence="1">Cell membrane</location>
        <topology evidence="1">Multi-pass membrane protein</topology>
    </subcellularLocation>
</comment>
<evidence type="ECO:0000256" key="8">
    <source>
        <dbReference type="ARBA" id="ARBA00023136"/>
    </source>
</evidence>
<dbReference type="PANTHER" id="PTHR43394">
    <property type="entry name" value="ATP-DEPENDENT PERMEASE MDL1, MITOCHONDRIAL"/>
    <property type="match status" value="1"/>
</dbReference>
<evidence type="ECO:0000256" key="7">
    <source>
        <dbReference type="ARBA" id="ARBA00022989"/>
    </source>
</evidence>
<evidence type="ECO:0000256" key="4">
    <source>
        <dbReference type="ARBA" id="ARBA00022692"/>
    </source>
</evidence>
<dbReference type="PROSITE" id="PS50929">
    <property type="entry name" value="ABC_TM1F"/>
    <property type="match status" value="1"/>
</dbReference>
<accession>A0A3E5FMU2</accession>
<dbReference type="PANTHER" id="PTHR43394:SF1">
    <property type="entry name" value="ATP-BINDING CASSETTE SUB-FAMILY B MEMBER 10, MITOCHONDRIAL"/>
    <property type="match status" value="1"/>
</dbReference>
<dbReference type="Gene3D" id="1.20.1560.10">
    <property type="entry name" value="ABC transporter type 1, transmembrane domain"/>
    <property type="match status" value="1"/>
</dbReference>
<dbReference type="GO" id="GO:0016887">
    <property type="term" value="F:ATP hydrolysis activity"/>
    <property type="evidence" value="ECO:0007669"/>
    <property type="project" value="InterPro"/>
</dbReference>
<dbReference type="Gene3D" id="3.40.50.300">
    <property type="entry name" value="P-loop containing nucleotide triphosphate hydrolases"/>
    <property type="match status" value="1"/>
</dbReference>
<dbReference type="InterPro" id="IPR039421">
    <property type="entry name" value="Type_1_exporter"/>
</dbReference>
<keyword evidence="2" id="KW-0813">Transport</keyword>
<dbReference type="Pfam" id="PF00664">
    <property type="entry name" value="ABC_membrane"/>
    <property type="match status" value="1"/>
</dbReference>
<protein>
    <submittedName>
        <fullName evidence="13">ABC transporter ATP-binding protein</fullName>
    </submittedName>
</protein>
<evidence type="ECO:0000256" key="2">
    <source>
        <dbReference type="ARBA" id="ARBA00022448"/>
    </source>
</evidence>
<evidence type="ECO:0000256" key="10">
    <source>
        <dbReference type="SAM" id="SignalP"/>
    </source>
</evidence>
<evidence type="ECO:0000256" key="3">
    <source>
        <dbReference type="ARBA" id="ARBA00022475"/>
    </source>
</evidence>
<dbReference type="InterPro" id="IPR036640">
    <property type="entry name" value="ABC1_TM_sf"/>
</dbReference>
<evidence type="ECO:0000313" key="13">
    <source>
        <dbReference type="EMBL" id="RGO07247.1"/>
    </source>
</evidence>
<dbReference type="SUPFAM" id="SSF90123">
    <property type="entry name" value="ABC transporter transmembrane region"/>
    <property type="match status" value="1"/>
</dbReference>
<feature type="transmembrane region" description="Helical" evidence="9">
    <location>
        <begin position="221"/>
        <end position="239"/>
    </location>
</feature>
<evidence type="ECO:0000256" key="1">
    <source>
        <dbReference type="ARBA" id="ARBA00004651"/>
    </source>
</evidence>
<dbReference type="Pfam" id="PF00005">
    <property type="entry name" value="ABC_tran"/>
    <property type="match status" value="1"/>
</dbReference>
<evidence type="ECO:0000259" key="12">
    <source>
        <dbReference type="PROSITE" id="PS50929"/>
    </source>
</evidence>
<dbReference type="InterPro" id="IPR017871">
    <property type="entry name" value="ABC_transporter-like_CS"/>
</dbReference>
<name>A0A3E5FMU2_9FIRM</name>
<gene>
    <name evidence="13" type="ORF">DXB31_10380</name>
</gene>
<keyword evidence="6 13" id="KW-0067">ATP-binding</keyword>
<dbReference type="PROSITE" id="PS50893">
    <property type="entry name" value="ABC_TRANSPORTER_2"/>
    <property type="match status" value="1"/>
</dbReference>
<keyword evidence="4 9" id="KW-0812">Transmembrane</keyword>
<feature type="domain" description="ABC transporter" evidence="11">
    <location>
        <begin position="495"/>
        <end position="732"/>
    </location>
</feature>
<dbReference type="SUPFAM" id="SSF52540">
    <property type="entry name" value="P-loop containing nucleoside triphosphate hydrolases"/>
    <property type="match status" value="1"/>
</dbReference>
<evidence type="ECO:0000256" key="5">
    <source>
        <dbReference type="ARBA" id="ARBA00022741"/>
    </source>
</evidence>
<keyword evidence="10" id="KW-0732">Signal</keyword>
<keyword evidence="5" id="KW-0547">Nucleotide-binding</keyword>
<proteinExistence type="predicted"/>
<feature type="domain" description="ABC transmembrane type-1" evidence="12">
    <location>
        <begin position="206"/>
        <end position="460"/>
    </location>
</feature>
<evidence type="ECO:0000256" key="6">
    <source>
        <dbReference type="ARBA" id="ARBA00022840"/>
    </source>
</evidence>
<feature type="chain" id="PRO_5039694159" evidence="10">
    <location>
        <begin position="32"/>
        <end position="742"/>
    </location>
</feature>
<feature type="transmembrane region" description="Helical" evidence="9">
    <location>
        <begin position="399"/>
        <end position="420"/>
    </location>
</feature>
<comment type="caution">
    <text evidence="13">The sequence shown here is derived from an EMBL/GenBank/DDBJ whole genome shotgun (WGS) entry which is preliminary data.</text>
</comment>
<keyword evidence="8 9" id="KW-0472">Membrane</keyword>
<dbReference type="SMART" id="SM00382">
    <property type="entry name" value="AAA"/>
    <property type="match status" value="1"/>
</dbReference>
<evidence type="ECO:0000259" key="11">
    <source>
        <dbReference type="PROSITE" id="PS50893"/>
    </source>
</evidence>
<evidence type="ECO:0000256" key="9">
    <source>
        <dbReference type="SAM" id="Phobius"/>
    </source>
</evidence>
<dbReference type="InterPro" id="IPR027417">
    <property type="entry name" value="P-loop_NTPase"/>
</dbReference>
<dbReference type="GO" id="GO:0005886">
    <property type="term" value="C:plasma membrane"/>
    <property type="evidence" value="ECO:0007669"/>
    <property type="project" value="UniProtKB-SubCell"/>
</dbReference>